<dbReference type="KEGG" id="slj:EGC82_16045"/>
<keyword evidence="1" id="KW-0812">Transmembrane</keyword>
<keyword evidence="1" id="KW-0472">Membrane</keyword>
<evidence type="ECO:0000313" key="2">
    <source>
        <dbReference type="EMBL" id="AZG74132.1"/>
    </source>
</evidence>
<organism evidence="2 3">
    <name type="scientific">Shewanella livingstonensis</name>
    <dbReference type="NCBI Taxonomy" id="150120"/>
    <lineage>
        <taxon>Bacteria</taxon>
        <taxon>Pseudomonadati</taxon>
        <taxon>Pseudomonadota</taxon>
        <taxon>Gammaproteobacteria</taxon>
        <taxon>Alteromonadales</taxon>
        <taxon>Shewanellaceae</taxon>
        <taxon>Shewanella</taxon>
    </lineage>
</organism>
<protein>
    <submittedName>
        <fullName evidence="2">Uncharacterized protein</fullName>
    </submittedName>
</protein>
<feature type="transmembrane region" description="Helical" evidence="1">
    <location>
        <begin position="153"/>
        <end position="172"/>
    </location>
</feature>
<evidence type="ECO:0000313" key="3">
    <source>
        <dbReference type="Proteomes" id="UP000278035"/>
    </source>
</evidence>
<dbReference type="EMBL" id="CP034015">
    <property type="protein sequence ID" value="AZG74132.1"/>
    <property type="molecule type" value="Genomic_DNA"/>
</dbReference>
<evidence type="ECO:0000256" key="1">
    <source>
        <dbReference type="SAM" id="Phobius"/>
    </source>
</evidence>
<feature type="transmembrane region" description="Helical" evidence="1">
    <location>
        <begin position="321"/>
        <end position="340"/>
    </location>
</feature>
<sequence length="539" mass="61009">MDFLTTLFNEYRILVSALLTTLMLIVMITIWWDKVSFWWLNVYYSLPLVGKEKRLSKDYETPVKVYNKTWLNSEVSLCADFASHYEKVNKDEELFAKSQDYLGKVTENGRNNLHAIGWVLIAALVFVEAMGFSYVLSGFTIPGASESMQQQGAIGIAFIISVLLVGLTHFTGHELHGNSLIKKAKVWWKNAKNRDRNTPELAPNTRINLDKTFEDDAEPQYKQLINRIATNAEVKPRYLVTIITAVAIIVIAVLATYVRGQVLEREHIETVIIDTSSSMYQEQDPYAEAVPAILLQNKQETDAKSDEDIWDREKKGGWGTFIFLAFLFVLLQIFGILIGFKTGFAGKHSSDARKEIGPFKSEREFKAHYSRLKQQVARIAQKRLTNLQQKMNQRAETNCQDPKVLHVLEACGDRSFLTYMEELGAAETKFDQSTRRREHQTQIDNRALHASNAHPEAAVAPTPAELVAPVLDAVVVPETIVVETVVAPAVAAVETSAEAEARIRQELLAEIAKSKAEKVVETEEQMRERLRKELMQEMS</sequence>
<feature type="transmembrane region" description="Helical" evidence="1">
    <location>
        <begin position="115"/>
        <end position="141"/>
    </location>
</feature>
<name>A0A3G8LZ33_9GAMM</name>
<reference evidence="3" key="1">
    <citation type="submission" date="2018-11" db="EMBL/GenBank/DDBJ databases">
        <title>Shewanella sp. M2.</title>
        <authorList>
            <person name="Hwang Y.J."/>
            <person name="Hwang C.Y."/>
        </authorList>
    </citation>
    <scope>NUCLEOTIDE SEQUENCE [LARGE SCALE GENOMIC DNA]</scope>
    <source>
        <strain evidence="3">LMG 19866</strain>
    </source>
</reference>
<dbReference type="AlphaFoldDB" id="A0A3G8LZ33"/>
<gene>
    <name evidence="2" type="ORF">EGC82_16045</name>
</gene>
<feature type="transmembrane region" description="Helical" evidence="1">
    <location>
        <begin position="238"/>
        <end position="258"/>
    </location>
</feature>
<dbReference type="RefSeq" id="WP_124731657.1">
    <property type="nucleotide sequence ID" value="NZ_CBCSKC010000054.1"/>
</dbReference>
<accession>A0A3G8LZ33</accession>
<feature type="transmembrane region" description="Helical" evidence="1">
    <location>
        <begin position="12"/>
        <end position="32"/>
    </location>
</feature>
<dbReference type="Proteomes" id="UP000278035">
    <property type="component" value="Chromosome"/>
</dbReference>
<keyword evidence="1" id="KW-1133">Transmembrane helix</keyword>
<proteinExistence type="predicted"/>
<dbReference type="OrthoDB" id="5366203at2"/>
<keyword evidence="3" id="KW-1185">Reference proteome</keyword>